<keyword evidence="2" id="KW-1185">Reference proteome</keyword>
<dbReference type="RefSeq" id="WP_065208027.1">
    <property type="nucleotide sequence ID" value="NZ_JABJXE010000011.1"/>
</dbReference>
<sequence>MKHERHYIDGDQLSQEILQRILSQIGVKDNVAITIVHNGTIGRRSVAFCTMCKATGVVLFEAPLIKNGTDFYLMALIGGVIAKKYDSDIFIHTNDKALAKAAIDYGAMNLYMVAQVLINKDQKYLRNDKPNFIS</sequence>
<dbReference type="EMBL" id="NPIB01000021">
    <property type="protein sequence ID" value="PLC56968.1"/>
    <property type="molecule type" value="Genomic_DNA"/>
</dbReference>
<evidence type="ECO:0000313" key="2">
    <source>
        <dbReference type="Proteomes" id="UP000234420"/>
    </source>
</evidence>
<dbReference type="Proteomes" id="UP000234420">
    <property type="component" value="Unassembled WGS sequence"/>
</dbReference>
<name>A0A2N4UPN0_9GAMM</name>
<accession>A0A2N4UPN0</accession>
<organism evidence="1 2">
    <name type="scientific">Photobacterium carnosum</name>
    <dbReference type="NCBI Taxonomy" id="2023717"/>
    <lineage>
        <taxon>Bacteria</taxon>
        <taxon>Pseudomonadati</taxon>
        <taxon>Pseudomonadota</taxon>
        <taxon>Gammaproteobacteria</taxon>
        <taxon>Vibrionales</taxon>
        <taxon>Vibrionaceae</taxon>
        <taxon>Photobacterium</taxon>
    </lineage>
</organism>
<reference evidence="1 2" key="1">
    <citation type="journal article" date="2018" name="Syst. Appl. Microbiol.">
        <title>Photobacterium carnosum sp. nov., isolated from spoiled modified atmosphere packaged poultry meat.</title>
        <authorList>
            <person name="Hilgarth M."/>
            <person name="Fuertes S."/>
            <person name="Ehrmann M."/>
            <person name="Vogel R.F."/>
        </authorList>
    </citation>
    <scope>NUCLEOTIDE SEQUENCE [LARGE SCALE GENOMIC DNA]</scope>
    <source>
        <strain evidence="1 2">TMW 2.2021</strain>
    </source>
</reference>
<proteinExistence type="predicted"/>
<evidence type="ECO:0000313" key="1">
    <source>
        <dbReference type="EMBL" id="PLC56968.1"/>
    </source>
</evidence>
<comment type="caution">
    <text evidence="1">The sequence shown here is derived from an EMBL/GenBank/DDBJ whole genome shotgun (WGS) entry which is preliminary data.</text>
</comment>
<gene>
    <name evidence="1" type="ORF">CIK00_15240</name>
</gene>
<protein>
    <submittedName>
        <fullName evidence="1">Uncharacterized protein</fullName>
    </submittedName>
</protein>
<dbReference type="AlphaFoldDB" id="A0A2N4UPN0"/>